<feature type="domain" description="G-protein coupled receptors family 1 profile" evidence="11">
    <location>
        <begin position="26"/>
        <end position="466"/>
    </location>
</feature>
<feature type="transmembrane region" description="Helical" evidence="10">
    <location>
        <begin position="155"/>
        <end position="177"/>
    </location>
</feature>
<dbReference type="InterPro" id="IPR000276">
    <property type="entry name" value="GPCR_Rhodpsn"/>
</dbReference>
<dbReference type="EMBL" id="CALNXI010004443">
    <property type="protein sequence ID" value="CAH3195826.1"/>
    <property type="molecule type" value="Genomic_DNA"/>
</dbReference>
<feature type="transmembrane region" description="Helical" evidence="10">
    <location>
        <begin position="219"/>
        <end position="242"/>
    </location>
</feature>
<feature type="transmembrane region" description="Helical" evidence="10">
    <location>
        <begin position="254"/>
        <end position="278"/>
    </location>
</feature>
<evidence type="ECO:0000256" key="7">
    <source>
        <dbReference type="ARBA" id="ARBA00023170"/>
    </source>
</evidence>
<dbReference type="Pfam" id="PF00001">
    <property type="entry name" value="7tm_1"/>
    <property type="match status" value="2"/>
</dbReference>
<evidence type="ECO:0000256" key="1">
    <source>
        <dbReference type="ARBA" id="ARBA00004651"/>
    </source>
</evidence>
<feature type="transmembrane region" description="Helical" evidence="10">
    <location>
        <begin position="127"/>
        <end position="149"/>
    </location>
</feature>
<keyword evidence="13" id="KW-1185">Reference proteome</keyword>
<evidence type="ECO:0000256" key="4">
    <source>
        <dbReference type="ARBA" id="ARBA00022989"/>
    </source>
</evidence>
<feature type="transmembrane region" description="Helical" evidence="10">
    <location>
        <begin position="443"/>
        <end position="468"/>
    </location>
</feature>
<dbReference type="PANTHER" id="PTHR24246:SF27">
    <property type="entry name" value="ADENOSINE RECEPTOR, ISOFORM A"/>
    <property type="match status" value="1"/>
</dbReference>
<dbReference type="PRINTS" id="PR00237">
    <property type="entry name" value="GPCRRHODOPSN"/>
</dbReference>
<organism evidence="12 13">
    <name type="scientific">Porites evermanni</name>
    <dbReference type="NCBI Taxonomy" id="104178"/>
    <lineage>
        <taxon>Eukaryota</taxon>
        <taxon>Metazoa</taxon>
        <taxon>Cnidaria</taxon>
        <taxon>Anthozoa</taxon>
        <taxon>Hexacorallia</taxon>
        <taxon>Scleractinia</taxon>
        <taxon>Fungiina</taxon>
        <taxon>Poritidae</taxon>
        <taxon>Porites</taxon>
    </lineage>
</organism>
<feature type="transmembrane region" description="Helical" evidence="10">
    <location>
        <begin position="90"/>
        <end position="115"/>
    </location>
</feature>
<evidence type="ECO:0000256" key="6">
    <source>
        <dbReference type="ARBA" id="ARBA00023136"/>
    </source>
</evidence>
<evidence type="ECO:0000256" key="5">
    <source>
        <dbReference type="ARBA" id="ARBA00023040"/>
    </source>
</evidence>
<dbReference type="PROSITE" id="PS50262">
    <property type="entry name" value="G_PROTEIN_RECEP_F1_2"/>
    <property type="match status" value="1"/>
</dbReference>
<feature type="transmembrane region" description="Helical" evidence="10">
    <location>
        <begin position="335"/>
        <end position="357"/>
    </location>
</feature>
<keyword evidence="7" id="KW-0675">Receptor</keyword>
<feature type="transmembrane region" description="Helical" evidence="10">
    <location>
        <begin position="197"/>
        <end position="213"/>
    </location>
</feature>
<gene>
    <name evidence="12" type="ORF">PEVE_00031179</name>
</gene>
<evidence type="ECO:0000256" key="2">
    <source>
        <dbReference type="ARBA" id="ARBA00022475"/>
    </source>
</evidence>
<keyword evidence="2" id="KW-1003">Cell membrane</keyword>
<comment type="caution">
    <text evidence="12">The sequence shown here is derived from an EMBL/GenBank/DDBJ whole genome shotgun (WGS) entry which is preliminary data.</text>
</comment>
<reference evidence="12 13" key="1">
    <citation type="submission" date="2022-05" db="EMBL/GenBank/DDBJ databases">
        <authorList>
            <consortium name="Genoscope - CEA"/>
            <person name="William W."/>
        </authorList>
    </citation>
    <scope>NUCLEOTIDE SEQUENCE [LARGE SCALE GENOMIC DNA]</scope>
</reference>
<feature type="transmembrane region" description="Helical" evidence="10">
    <location>
        <begin position="405"/>
        <end position="431"/>
    </location>
</feature>
<keyword evidence="8" id="KW-0325">Glycoprotein</keyword>
<evidence type="ECO:0000313" key="12">
    <source>
        <dbReference type="EMBL" id="CAH3195826.1"/>
    </source>
</evidence>
<dbReference type="InterPro" id="IPR017452">
    <property type="entry name" value="GPCR_Rhodpsn_7TM"/>
</dbReference>
<feature type="transmembrane region" description="Helical" evidence="10">
    <location>
        <begin position="46"/>
        <end position="70"/>
    </location>
</feature>
<keyword evidence="6 10" id="KW-0472">Membrane</keyword>
<evidence type="ECO:0000256" key="9">
    <source>
        <dbReference type="ARBA" id="ARBA00023224"/>
    </source>
</evidence>
<evidence type="ECO:0000256" key="8">
    <source>
        <dbReference type="ARBA" id="ARBA00023180"/>
    </source>
</evidence>
<keyword evidence="9" id="KW-0807">Transducer</keyword>
<evidence type="ECO:0000259" key="11">
    <source>
        <dbReference type="PROSITE" id="PS50262"/>
    </source>
</evidence>
<evidence type="ECO:0000256" key="3">
    <source>
        <dbReference type="ARBA" id="ARBA00022692"/>
    </source>
</evidence>
<evidence type="ECO:0000256" key="10">
    <source>
        <dbReference type="SAM" id="Phobius"/>
    </source>
</evidence>
<sequence>MFSPSRPECFTWLSLLITESIIIVTFNVVTIIIFTRNRSLRTRGMYLVINLAVADAMSGGFSECMLFVYLGGWCDFWKYNLTGNWRKLSVAMELLFPVSSIASIVAISLNQLHAIFRPFQHRVIKKWVYGVAIAIVWIAAALISTLQHLKINYLTLWISFTSICLFTICVSYTLTALKFVRGRNIQHHGSSIREKKLTVTLFIVTLVSLLMWLPPECIAWLSLLITESITIVTFNVVTIIIFRRNRSLRTRGMYLVINLAVADAMSGGFSECMLFVYLGGRCDFWKYNLTGNWRKLSVAMELLFPVSSVTAIVAISLQQLHAIFRPFQHRVIKKWVYRVAIAIVWIAAALISTLQHLKINYLTLWISFTSICLFTICVSYTLTALKFVRGRNIQHHGASIRDRKLTVTLVIVTLVSLLMWLPYIICSFLLITSDNFRSLPDQLLFRLNFSLMVLYHANSLVSPILYAIRMPEFKRALISLLR</sequence>
<name>A0ABN8SX41_9CNID</name>
<feature type="non-terminal residue" evidence="12">
    <location>
        <position position="482"/>
    </location>
</feature>
<protein>
    <recommendedName>
        <fullName evidence="11">G-protein coupled receptors family 1 profile domain-containing protein</fullName>
    </recommendedName>
</protein>
<dbReference type="Gene3D" id="1.20.1070.10">
    <property type="entry name" value="Rhodopsin 7-helix transmembrane proteins"/>
    <property type="match status" value="2"/>
</dbReference>
<dbReference type="CDD" id="cd00637">
    <property type="entry name" value="7tm_classA_rhodopsin-like"/>
    <property type="match status" value="2"/>
</dbReference>
<evidence type="ECO:0000313" key="13">
    <source>
        <dbReference type="Proteomes" id="UP001159427"/>
    </source>
</evidence>
<feature type="transmembrane region" description="Helical" evidence="10">
    <location>
        <begin position="298"/>
        <end position="323"/>
    </location>
</feature>
<dbReference type="SUPFAM" id="SSF81321">
    <property type="entry name" value="Family A G protein-coupled receptor-like"/>
    <property type="match status" value="2"/>
</dbReference>
<accession>A0ABN8SX41</accession>
<keyword evidence="3 10" id="KW-0812">Transmembrane</keyword>
<feature type="transmembrane region" description="Helical" evidence="10">
    <location>
        <begin position="12"/>
        <end position="34"/>
    </location>
</feature>
<comment type="subcellular location">
    <subcellularLocation>
        <location evidence="1">Cell membrane</location>
        <topology evidence="1">Multi-pass membrane protein</topology>
    </subcellularLocation>
</comment>
<keyword evidence="4 10" id="KW-1133">Transmembrane helix</keyword>
<dbReference type="PANTHER" id="PTHR24246">
    <property type="entry name" value="OLFACTORY RECEPTOR AND ADENOSINE RECEPTOR"/>
    <property type="match status" value="1"/>
</dbReference>
<feature type="transmembrane region" description="Helical" evidence="10">
    <location>
        <begin position="363"/>
        <end position="385"/>
    </location>
</feature>
<proteinExistence type="predicted"/>
<keyword evidence="5" id="KW-0297">G-protein coupled receptor</keyword>
<dbReference type="Proteomes" id="UP001159427">
    <property type="component" value="Unassembled WGS sequence"/>
</dbReference>